<keyword evidence="2 7" id="KW-0812">Transmembrane</keyword>
<evidence type="ECO:0000256" key="1">
    <source>
        <dbReference type="ARBA" id="ARBA00022475"/>
    </source>
</evidence>
<keyword evidence="3 7" id="KW-1133">Transmembrane helix</keyword>
<dbReference type="InterPro" id="IPR052205">
    <property type="entry name" value="FliO/MopB"/>
</dbReference>
<keyword evidence="9" id="KW-0282">Flagellum</keyword>
<evidence type="ECO:0000256" key="5">
    <source>
        <dbReference type="ARBA" id="ARBA00023143"/>
    </source>
</evidence>
<dbReference type="PANTHER" id="PTHR38766">
    <property type="entry name" value="FLAGELLAR PROTEIN FLIO"/>
    <property type="match status" value="1"/>
</dbReference>
<name>A0ABW2SNK7_9ACTO</name>
<keyword evidence="1 7" id="KW-1003">Cell membrane</keyword>
<accession>A0ABW2SNK7</accession>
<feature type="compositionally biased region" description="Pro residues" evidence="8">
    <location>
        <begin position="96"/>
        <end position="112"/>
    </location>
</feature>
<evidence type="ECO:0000256" key="7">
    <source>
        <dbReference type="RuleBase" id="RU362064"/>
    </source>
</evidence>
<protein>
    <recommendedName>
        <fullName evidence="7">Flagellar protein</fullName>
    </recommendedName>
</protein>
<dbReference type="Pfam" id="PF04347">
    <property type="entry name" value="FliO"/>
    <property type="match status" value="1"/>
</dbReference>
<evidence type="ECO:0000313" key="9">
    <source>
        <dbReference type="EMBL" id="MFC7581178.1"/>
    </source>
</evidence>
<evidence type="ECO:0000313" key="10">
    <source>
        <dbReference type="Proteomes" id="UP001596527"/>
    </source>
</evidence>
<evidence type="ECO:0000256" key="8">
    <source>
        <dbReference type="SAM" id="MobiDB-lite"/>
    </source>
</evidence>
<evidence type="ECO:0000256" key="6">
    <source>
        <dbReference type="ARBA" id="ARBA00037937"/>
    </source>
</evidence>
<comment type="similarity">
    <text evidence="6 7">Belongs to the FliO/MopB family.</text>
</comment>
<proteinExistence type="inferred from homology"/>
<keyword evidence="4 7" id="KW-0472">Membrane</keyword>
<evidence type="ECO:0000256" key="4">
    <source>
        <dbReference type="ARBA" id="ARBA00023136"/>
    </source>
</evidence>
<gene>
    <name evidence="9" type="primary">fliO</name>
    <name evidence="9" type="ORF">ACFQWG_08205</name>
</gene>
<dbReference type="Proteomes" id="UP001596527">
    <property type="component" value="Unassembled WGS sequence"/>
</dbReference>
<dbReference type="EMBL" id="JBHTEF010000001">
    <property type="protein sequence ID" value="MFC7581178.1"/>
    <property type="molecule type" value="Genomic_DNA"/>
</dbReference>
<evidence type="ECO:0000256" key="2">
    <source>
        <dbReference type="ARBA" id="ARBA00022692"/>
    </source>
</evidence>
<keyword evidence="5 7" id="KW-0975">Bacterial flagellum</keyword>
<feature type="transmembrane region" description="Helical" evidence="7">
    <location>
        <begin position="6"/>
        <end position="26"/>
    </location>
</feature>
<dbReference type="NCBIfam" id="TIGR03500">
    <property type="entry name" value="FliO_TIGR"/>
    <property type="match status" value="1"/>
</dbReference>
<comment type="caution">
    <text evidence="9">The sequence shown here is derived from an EMBL/GenBank/DDBJ whole genome shotgun (WGS) entry which is preliminary data.</text>
</comment>
<organism evidence="9 10">
    <name type="scientific">Schaalia naturae</name>
    <dbReference type="NCBI Taxonomy" id="635203"/>
    <lineage>
        <taxon>Bacteria</taxon>
        <taxon>Bacillati</taxon>
        <taxon>Actinomycetota</taxon>
        <taxon>Actinomycetes</taxon>
        <taxon>Actinomycetales</taxon>
        <taxon>Actinomycetaceae</taxon>
        <taxon>Schaalia</taxon>
    </lineage>
</organism>
<dbReference type="InterPro" id="IPR022781">
    <property type="entry name" value="Flagellar_biosynth_FliO"/>
</dbReference>
<keyword evidence="10" id="KW-1185">Reference proteome</keyword>
<reference evidence="10" key="1">
    <citation type="journal article" date="2019" name="Int. J. Syst. Evol. Microbiol.">
        <title>The Global Catalogue of Microorganisms (GCM) 10K type strain sequencing project: providing services to taxonomists for standard genome sequencing and annotation.</title>
        <authorList>
            <consortium name="The Broad Institute Genomics Platform"/>
            <consortium name="The Broad Institute Genome Sequencing Center for Infectious Disease"/>
            <person name="Wu L."/>
            <person name="Ma J."/>
        </authorList>
    </citation>
    <scope>NUCLEOTIDE SEQUENCE [LARGE SCALE GENOMIC DNA]</scope>
    <source>
        <strain evidence="10">CCUG 56698</strain>
    </source>
</reference>
<keyword evidence="9" id="KW-0966">Cell projection</keyword>
<keyword evidence="9" id="KW-0969">Cilium</keyword>
<feature type="region of interest" description="Disordered" evidence="8">
    <location>
        <begin position="87"/>
        <end position="130"/>
    </location>
</feature>
<dbReference type="PANTHER" id="PTHR38766:SF1">
    <property type="entry name" value="FLAGELLAR PROTEIN FLIO"/>
    <property type="match status" value="1"/>
</dbReference>
<feature type="compositionally biased region" description="Low complexity" evidence="8">
    <location>
        <begin position="113"/>
        <end position="122"/>
    </location>
</feature>
<evidence type="ECO:0000256" key="3">
    <source>
        <dbReference type="ARBA" id="ARBA00022989"/>
    </source>
</evidence>
<dbReference type="RefSeq" id="WP_380974201.1">
    <property type="nucleotide sequence ID" value="NZ_JBHTEF010000001.1"/>
</dbReference>
<comment type="subcellular location">
    <subcellularLocation>
        <location evidence="7">Cell membrane</location>
    </subcellularLocation>
    <subcellularLocation>
        <location evidence="7">Bacterial flagellum basal body</location>
    </subcellularLocation>
</comment>
<sequence>MRDDLLLGLRVIVSLLVVVALIWLAARRLQSSRRGEAPDMRVVARLPLTRRSSLALVEVEGRRLLLGVGDAGVSLVSELGADADWDRALASASQPPMAPSSPEEPPRPPAAPAPGASRLPAPVHESALSGSVLSSTTWKQAWTALSSASAPSGRHRA</sequence>